<evidence type="ECO:0000313" key="3">
    <source>
        <dbReference type="Proteomes" id="UP000823405"/>
    </source>
</evidence>
<keyword evidence="3" id="KW-1185">Reference proteome</keyword>
<sequence>MDCLAWEDDDEDEVGDGYEGGDGDDEGDYYDDTEDPANRDTDTRDVVALAPTVASRAGVETNAILALLRRNPHLWTLKLGGEMMSMIHDLRFLLLDAVPISIEHLELWDWKPASRRQEEYLVQCQYPTYLRPDLLPVLPLLTRLVVGRGLIQDDAALVRVLVRCPNLETLCLHDQGYLQSEAYRRIAATIRGFCKKLTGLHLINCAVPSQDDLCLLLEACRESGLKDFGFPCPPEMKSVFGEKAARALLEHSQTLENVRLDGCSWFPSALVQELLCSARRLRRFDAMSRFRFNQTDVVLSAKDVVQSMLGEEGGEVKEKGDWKGWVCLELESFKCRIGGVPRPDILTRTNGRPLTDPLHRSSTPAESLHTQNLIYTQLGRLSKLRELVLGHHEVNMNYVMFLDEMDTEGEYYDFDNPSQDIQGGYQYECLDMRLQSGMDRLAGLRELRRVEVEAMAVGFFEDAEQKWVEDNWRKLDWTWKDAFWRNLGYADYY</sequence>
<dbReference type="Proteomes" id="UP000823405">
    <property type="component" value="Unassembled WGS sequence"/>
</dbReference>
<dbReference type="SUPFAM" id="SSF52047">
    <property type="entry name" value="RNI-like"/>
    <property type="match status" value="1"/>
</dbReference>
<evidence type="ECO:0000313" key="2">
    <source>
        <dbReference type="EMBL" id="KAG0305794.1"/>
    </source>
</evidence>
<proteinExistence type="predicted"/>
<feature type="region of interest" description="Disordered" evidence="1">
    <location>
        <begin position="1"/>
        <end position="41"/>
    </location>
</feature>
<dbReference type="InterPro" id="IPR032675">
    <property type="entry name" value="LRR_dom_sf"/>
</dbReference>
<reference evidence="2" key="1">
    <citation type="journal article" date="2020" name="Fungal Divers.">
        <title>Resolving the Mortierellaceae phylogeny through synthesis of multi-gene phylogenetics and phylogenomics.</title>
        <authorList>
            <person name="Vandepol N."/>
            <person name="Liber J."/>
            <person name="Desiro A."/>
            <person name="Na H."/>
            <person name="Kennedy M."/>
            <person name="Barry K."/>
            <person name="Grigoriev I.V."/>
            <person name="Miller A.N."/>
            <person name="O'Donnell K."/>
            <person name="Stajich J.E."/>
            <person name="Bonito G."/>
        </authorList>
    </citation>
    <scope>NUCLEOTIDE SEQUENCE</scope>
    <source>
        <strain evidence="2">NVP60</strain>
    </source>
</reference>
<dbReference type="OrthoDB" id="2338066at2759"/>
<dbReference type="AlphaFoldDB" id="A0A9P6QX60"/>
<organism evidence="2 3">
    <name type="scientific">Linnemannia gamsii</name>
    <dbReference type="NCBI Taxonomy" id="64522"/>
    <lineage>
        <taxon>Eukaryota</taxon>
        <taxon>Fungi</taxon>
        <taxon>Fungi incertae sedis</taxon>
        <taxon>Mucoromycota</taxon>
        <taxon>Mortierellomycotina</taxon>
        <taxon>Mortierellomycetes</taxon>
        <taxon>Mortierellales</taxon>
        <taxon>Mortierellaceae</taxon>
        <taxon>Linnemannia</taxon>
    </lineage>
</organism>
<protein>
    <submittedName>
        <fullName evidence="2">Uncharacterized protein</fullName>
    </submittedName>
</protein>
<gene>
    <name evidence="2" type="ORF">BGZ97_000976</name>
</gene>
<dbReference type="EMBL" id="JAAAIN010001191">
    <property type="protein sequence ID" value="KAG0305794.1"/>
    <property type="molecule type" value="Genomic_DNA"/>
</dbReference>
<feature type="compositionally biased region" description="Acidic residues" evidence="1">
    <location>
        <begin position="1"/>
        <end position="35"/>
    </location>
</feature>
<evidence type="ECO:0000256" key="1">
    <source>
        <dbReference type="SAM" id="MobiDB-lite"/>
    </source>
</evidence>
<name>A0A9P6QX60_9FUNG</name>
<accession>A0A9P6QX60</accession>
<dbReference type="Gene3D" id="3.80.10.10">
    <property type="entry name" value="Ribonuclease Inhibitor"/>
    <property type="match status" value="1"/>
</dbReference>
<comment type="caution">
    <text evidence="2">The sequence shown here is derived from an EMBL/GenBank/DDBJ whole genome shotgun (WGS) entry which is preliminary data.</text>
</comment>